<name>A0A6P0EY69_9ACTN</name>
<dbReference type="PANTHER" id="PTHR33867:SF1">
    <property type="entry name" value="RIBOSOME MATURATION FACTOR RIMP"/>
    <property type="match status" value="1"/>
</dbReference>
<dbReference type="InterPro" id="IPR028998">
    <property type="entry name" value="RimP_C"/>
</dbReference>
<feature type="compositionally biased region" description="Acidic residues" evidence="4">
    <location>
        <begin position="198"/>
        <end position="239"/>
    </location>
</feature>
<gene>
    <name evidence="3 7" type="primary">rimP</name>
    <name evidence="8" type="ORF">G3R41_16045</name>
    <name evidence="7" type="ORF">GCU67_15395</name>
</gene>
<evidence type="ECO:0000313" key="7">
    <source>
        <dbReference type="EMBL" id="NEK95539.1"/>
    </source>
</evidence>
<comment type="similarity">
    <text evidence="3">Belongs to the RimP family.</text>
</comment>
<feature type="region of interest" description="Disordered" evidence="4">
    <location>
        <begin position="196"/>
        <end position="276"/>
    </location>
</feature>
<dbReference type="Pfam" id="PF17384">
    <property type="entry name" value="DUF150_C"/>
    <property type="match status" value="1"/>
</dbReference>
<evidence type="ECO:0000256" key="3">
    <source>
        <dbReference type="HAMAP-Rule" id="MF_01077"/>
    </source>
</evidence>
<dbReference type="GO" id="GO:0000028">
    <property type="term" value="P:ribosomal small subunit assembly"/>
    <property type="evidence" value="ECO:0007669"/>
    <property type="project" value="TreeGrafter"/>
</dbReference>
<organism evidence="7 9">
    <name type="scientific">Modestobacter muralis</name>
    <dbReference type="NCBI Taxonomy" id="1608614"/>
    <lineage>
        <taxon>Bacteria</taxon>
        <taxon>Bacillati</taxon>
        <taxon>Actinomycetota</taxon>
        <taxon>Actinomycetes</taxon>
        <taxon>Geodermatophilales</taxon>
        <taxon>Geodermatophilaceae</taxon>
        <taxon>Modestobacter</taxon>
    </lineage>
</organism>
<feature type="domain" description="Ribosome maturation factor RimP N-terminal" evidence="5">
    <location>
        <begin position="32"/>
        <end position="105"/>
    </location>
</feature>
<comment type="function">
    <text evidence="3">Required for maturation of 30S ribosomal subunits.</text>
</comment>
<dbReference type="InterPro" id="IPR028989">
    <property type="entry name" value="RimP_N"/>
</dbReference>
<feature type="domain" description="Ribosome maturation factor RimP C-terminal" evidence="6">
    <location>
        <begin position="108"/>
        <end position="184"/>
    </location>
</feature>
<comment type="caution">
    <text evidence="7">The sequence shown here is derived from an EMBL/GenBank/DDBJ whole genome shotgun (WGS) entry which is preliminary data.</text>
</comment>
<evidence type="ECO:0000256" key="2">
    <source>
        <dbReference type="ARBA" id="ARBA00022517"/>
    </source>
</evidence>
<comment type="subcellular location">
    <subcellularLocation>
        <location evidence="3">Cytoplasm</location>
    </subcellularLocation>
</comment>
<evidence type="ECO:0000256" key="1">
    <source>
        <dbReference type="ARBA" id="ARBA00022490"/>
    </source>
</evidence>
<keyword evidence="1 3" id="KW-0963">Cytoplasm</keyword>
<dbReference type="Proteomes" id="UP000471152">
    <property type="component" value="Unassembled WGS sequence"/>
</dbReference>
<sequence>MAVAVQHNRRQPVSTRAAGAGDEVTTRLTEWVEPVVAAAGYDLEELVVRPAGQRSVVRVVVDRDAGVSLDDVAQVSRALSERLDAEDEALGRSPYVLEVTSPGVDRPLTLPRHWRRNVGRLVTVAVGPEKAREQVTSRVVRIEDDGVVLTVEKGGTKKGQVRRTVGERTVPWAELGEARVQVEFTRPAGHRDAALVYEADEHETDEHEDDTDTDDELDDDELSDDELDDEPDGPEGTDDDEHHPTRASAAGAAGGPGDRVPAAPRGTHGRDQEEQK</sequence>
<keyword evidence="9" id="KW-1185">Reference proteome</keyword>
<dbReference type="CDD" id="cd01734">
    <property type="entry name" value="YlxS_C"/>
    <property type="match status" value="1"/>
</dbReference>
<dbReference type="Pfam" id="PF02576">
    <property type="entry name" value="RimP_N"/>
    <property type="match status" value="1"/>
</dbReference>
<reference evidence="8 10" key="2">
    <citation type="submission" date="2020-02" db="EMBL/GenBank/DDBJ databases">
        <title>The WGS of Modestobacter muralis DSM 100205.</title>
        <authorList>
            <person name="Jiang Z."/>
        </authorList>
    </citation>
    <scope>NUCLEOTIDE SEQUENCE [LARGE SCALE GENOMIC DNA]</scope>
    <source>
        <strain evidence="8 10">DSM 100205</strain>
    </source>
</reference>
<dbReference type="Proteomes" id="UP000468828">
    <property type="component" value="Unassembled WGS sequence"/>
</dbReference>
<protein>
    <recommendedName>
        <fullName evidence="3">Ribosome maturation factor RimP</fullName>
    </recommendedName>
</protein>
<dbReference type="GO" id="GO:0005829">
    <property type="term" value="C:cytosol"/>
    <property type="evidence" value="ECO:0007669"/>
    <property type="project" value="TreeGrafter"/>
</dbReference>
<dbReference type="NCBIfam" id="NF000930">
    <property type="entry name" value="PRK00092.2-2"/>
    <property type="match status" value="1"/>
</dbReference>
<evidence type="ECO:0000313" key="10">
    <source>
        <dbReference type="Proteomes" id="UP000471152"/>
    </source>
</evidence>
<dbReference type="EMBL" id="JAAGWB010000047">
    <property type="protein sequence ID" value="NEN52427.1"/>
    <property type="molecule type" value="Genomic_DNA"/>
</dbReference>
<dbReference type="InterPro" id="IPR035956">
    <property type="entry name" value="RimP_N_sf"/>
</dbReference>
<evidence type="ECO:0000256" key="4">
    <source>
        <dbReference type="SAM" id="MobiDB-lite"/>
    </source>
</evidence>
<reference evidence="7 9" key="1">
    <citation type="submission" date="2020-01" db="EMBL/GenBank/DDBJ databases">
        <title>the WGS Modestobacter muralis CPCC 204518.</title>
        <authorList>
            <person name="Jiang Z."/>
        </authorList>
    </citation>
    <scope>NUCLEOTIDE SEQUENCE [LARGE SCALE GENOMIC DNA]</scope>
    <source>
        <strain evidence="7 9">DSM 100205</strain>
    </source>
</reference>
<dbReference type="PANTHER" id="PTHR33867">
    <property type="entry name" value="RIBOSOME MATURATION FACTOR RIMP"/>
    <property type="match status" value="1"/>
</dbReference>
<dbReference type="Gene3D" id="3.30.300.70">
    <property type="entry name" value="RimP-like superfamily, N-terminal"/>
    <property type="match status" value="1"/>
</dbReference>
<evidence type="ECO:0000313" key="8">
    <source>
        <dbReference type="EMBL" id="NEN52427.1"/>
    </source>
</evidence>
<evidence type="ECO:0000313" key="9">
    <source>
        <dbReference type="Proteomes" id="UP000468828"/>
    </source>
</evidence>
<evidence type="ECO:0000259" key="5">
    <source>
        <dbReference type="Pfam" id="PF02576"/>
    </source>
</evidence>
<evidence type="ECO:0000259" key="6">
    <source>
        <dbReference type="Pfam" id="PF17384"/>
    </source>
</evidence>
<proteinExistence type="inferred from homology"/>
<keyword evidence="2 3" id="KW-0690">Ribosome biogenesis</keyword>
<dbReference type="SUPFAM" id="SSF75420">
    <property type="entry name" value="YhbC-like, N-terminal domain"/>
    <property type="match status" value="1"/>
</dbReference>
<dbReference type="HAMAP" id="MF_01077">
    <property type="entry name" value="RimP"/>
    <property type="match status" value="1"/>
</dbReference>
<accession>A0A6P0EY69</accession>
<dbReference type="EMBL" id="JAAGWH010000045">
    <property type="protein sequence ID" value="NEK95539.1"/>
    <property type="molecule type" value="Genomic_DNA"/>
</dbReference>
<dbReference type="GO" id="GO:0006412">
    <property type="term" value="P:translation"/>
    <property type="evidence" value="ECO:0007669"/>
    <property type="project" value="TreeGrafter"/>
</dbReference>
<dbReference type="InterPro" id="IPR003728">
    <property type="entry name" value="Ribosome_maturation_RimP"/>
</dbReference>
<dbReference type="AlphaFoldDB" id="A0A6P0EY69"/>